<accession>A0ABS4P5D8</accession>
<keyword evidence="1" id="KW-0808">Transferase</keyword>
<comment type="caution">
    <text evidence="4">The sequence shown here is derived from an EMBL/GenBank/DDBJ whole genome shotgun (WGS) entry which is preliminary data.</text>
</comment>
<protein>
    <submittedName>
        <fullName evidence="4">GNAT superfamily N-acetyltransferase</fullName>
    </submittedName>
</protein>
<proteinExistence type="predicted"/>
<name>A0ABS4P5D8_9GAMM</name>
<evidence type="ECO:0000256" key="1">
    <source>
        <dbReference type="ARBA" id="ARBA00022679"/>
    </source>
</evidence>
<dbReference type="InterPro" id="IPR000182">
    <property type="entry name" value="GNAT_dom"/>
</dbReference>
<evidence type="ECO:0000259" key="3">
    <source>
        <dbReference type="PROSITE" id="PS51186"/>
    </source>
</evidence>
<sequence length="166" mass="18938">MDSTIQIAKPQDAEEIYNLLQRAYAALLDLNVNFTITRASVDVVQKAIREETVLVLRQQREAIATVTVRLPQGDNPAGLPALPFIHWFAVAPEYKRQGFGDQILTWAEKNLLTEKLKAPAVYLATAIKHPWLTQLYQKRGYHCFYHKVNPLGEELVYLKKDLPPLN</sequence>
<dbReference type="RefSeq" id="WP_017800161.1">
    <property type="nucleotide sequence ID" value="NZ_JAGGMQ010000001.1"/>
</dbReference>
<dbReference type="CDD" id="cd04301">
    <property type="entry name" value="NAT_SF"/>
    <property type="match status" value="1"/>
</dbReference>
<dbReference type="PANTHER" id="PTHR43800">
    <property type="entry name" value="PEPTIDYL-LYSINE N-ACETYLTRANSFERASE YJAB"/>
    <property type="match status" value="1"/>
</dbReference>
<keyword evidence="2" id="KW-0012">Acyltransferase</keyword>
<dbReference type="Proteomes" id="UP001195624">
    <property type="component" value="Unassembled WGS sequence"/>
</dbReference>
<dbReference type="InterPro" id="IPR016181">
    <property type="entry name" value="Acyl_CoA_acyltransferase"/>
</dbReference>
<feature type="domain" description="N-acetyltransferase" evidence="3">
    <location>
        <begin position="3"/>
        <end position="163"/>
    </location>
</feature>
<organism evidence="4 5">
    <name type="scientific">Winslowiella toletana</name>
    <dbReference type="NCBI Taxonomy" id="92490"/>
    <lineage>
        <taxon>Bacteria</taxon>
        <taxon>Pseudomonadati</taxon>
        <taxon>Pseudomonadota</taxon>
        <taxon>Gammaproteobacteria</taxon>
        <taxon>Enterobacterales</taxon>
        <taxon>Erwiniaceae</taxon>
        <taxon>Winslowiella</taxon>
    </lineage>
</organism>
<evidence type="ECO:0000256" key="2">
    <source>
        <dbReference type="ARBA" id="ARBA00023315"/>
    </source>
</evidence>
<dbReference type="PANTHER" id="PTHR43800:SF1">
    <property type="entry name" value="PEPTIDYL-LYSINE N-ACETYLTRANSFERASE YJAB"/>
    <property type="match status" value="1"/>
</dbReference>
<dbReference type="SUPFAM" id="SSF55729">
    <property type="entry name" value="Acyl-CoA N-acyltransferases (Nat)"/>
    <property type="match status" value="1"/>
</dbReference>
<dbReference type="EMBL" id="JAGGMQ010000001">
    <property type="protein sequence ID" value="MBP2167407.1"/>
    <property type="molecule type" value="Genomic_DNA"/>
</dbReference>
<reference evidence="5" key="1">
    <citation type="submission" date="2023-07" db="EMBL/GenBank/DDBJ databases">
        <title>Genome mining of underrepresented organisms for secondary metabolites.</title>
        <authorList>
            <person name="D'Agostino P.M."/>
        </authorList>
    </citation>
    <scope>NUCLEOTIDE SEQUENCE [LARGE SCALE GENOMIC DNA]</scope>
    <source>
        <strain evidence="5">WS4403</strain>
    </source>
</reference>
<dbReference type="PROSITE" id="PS51186">
    <property type="entry name" value="GNAT"/>
    <property type="match status" value="1"/>
</dbReference>
<keyword evidence="5" id="KW-1185">Reference proteome</keyword>
<gene>
    <name evidence="4" type="ORF">J2125_000599</name>
</gene>
<dbReference type="Gene3D" id="3.40.630.30">
    <property type="match status" value="1"/>
</dbReference>
<dbReference type="Pfam" id="PF13508">
    <property type="entry name" value="Acetyltransf_7"/>
    <property type="match status" value="1"/>
</dbReference>
<evidence type="ECO:0000313" key="5">
    <source>
        <dbReference type="Proteomes" id="UP001195624"/>
    </source>
</evidence>
<evidence type="ECO:0000313" key="4">
    <source>
        <dbReference type="EMBL" id="MBP2167407.1"/>
    </source>
</evidence>